<keyword evidence="3 6" id="KW-0812">Transmembrane</keyword>
<dbReference type="AlphaFoldDB" id="D8RMW1"/>
<feature type="transmembrane region" description="Helical" evidence="7">
    <location>
        <begin position="458"/>
        <end position="477"/>
    </location>
</feature>
<reference evidence="8 9" key="1">
    <citation type="journal article" date="2011" name="Science">
        <title>The Selaginella genome identifies genetic changes associated with the evolution of vascular plants.</title>
        <authorList>
            <person name="Banks J.A."/>
            <person name="Nishiyama T."/>
            <person name="Hasebe M."/>
            <person name="Bowman J.L."/>
            <person name="Gribskov M."/>
            <person name="dePamphilis C."/>
            <person name="Albert V.A."/>
            <person name="Aono N."/>
            <person name="Aoyama T."/>
            <person name="Ambrose B.A."/>
            <person name="Ashton N.W."/>
            <person name="Axtell M.J."/>
            <person name="Barker E."/>
            <person name="Barker M.S."/>
            <person name="Bennetzen J.L."/>
            <person name="Bonawitz N.D."/>
            <person name="Chapple C."/>
            <person name="Cheng C."/>
            <person name="Correa L.G."/>
            <person name="Dacre M."/>
            <person name="DeBarry J."/>
            <person name="Dreyer I."/>
            <person name="Elias M."/>
            <person name="Engstrom E.M."/>
            <person name="Estelle M."/>
            <person name="Feng L."/>
            <person name="Finet C."/>
            <person name="Floyd S.K."/>
            <person name="Frommer W.B."/>
            <person name="Fujita T."/>
            <person name="Gramzow L."/>
            <person name="Gutensohn M."/>
            <person name="Harholt J."/>
            <person name="Hattori M."/>
            <person name="Heyl A."/>
            <person name="Hirai T."/>
            <person name="Hiwatashi Y."/>
            <person name="Ishikawa M."/>
            <person name="Iwata M."/>
            <person name="Karol K.G."/>
            <person name="Koehler B."/>
            <person name="Kolukisaoglu U."/>
            <person name="Kubo M."/>
            <person name="Kurata T."/>
            <person name="Lalonde S."/>
            <person name="Li K."/>
            <person name="Li Y."/>
            <person name="Litt A."/>
            <person name="Lyons E."/>
            <person name="Manning G."/>
            <person name="Maruyama T."/>
            <person name="Michael T.P."/>
            <person name="Mikami K."/>
            <person name="Miyazaki S."/>
            <person name="Morinaga S."/>
            <person name="Murata T."/>
            <person name="Mueller-Roeber B."/>
            <person name="Nelson D.R."/>
            <person name="Obara M."/>
            <person name="Oguri Y."/>
            <person name="Olmstead R.G."/>
            <person name="Onodera N."/>
            <person name="Petersen B.L."/>
            <person name="Pils B."/>
            <person name="Prigge M."/>
            <person name="Rensing S.A."/>
            <person name="Riano-Pachon D.M."/>
            <person name="Roberts A.W."/>
            <person name="Sato Y."/>
            <person name="Scheller H.V."/>
            <person name="Schulz B."/>
            <person name="Schulz C."/>
            <person name="Shakirov E.V."/>
            <person name="Shibagaki N."/>
            <person name="Shinohara N."/>
            <person name="Shippen D.E."/>
            <person name="Soerensen I."/>
            <person name="Sotooka R."/>
            <person name="Sugimoto N."/>
            <person name="Sugita M."/>
            <person name="Sumikawa N."/>
            <person name="Tanurdzic M."/>
            <person name="Theissen G."/>
            <person name="Ulvskov P."/>
            <person name="Wakazuki S."/>
            <person name="Weng J.K."/>
            <person name="Willats W.W."/>
            <person name="Wipf D."/>
            <person name="Wolf P.G."/>
            <person name="Yang L."/>
            <person name="Zimmer A.D."/>
            <person name="Zhu Q."/>
            <person name="Mitros T."/>
            <person name="Hellsten U."/>
            <person name="Loque D."/>
            <person name="Otillar R."/>
            <person name="Salamov A."/>
            <person name="Schmutz J."/>
            <person name="Shapiro H."/>
            <person name="Lindquist E."/>
            <person name="Lucas S."/>
            <person name="Rokhsar D."/>
            <person name="Grigoriev I.V."/>
        </authorList>
    </citation>
    <scope>NUCLEOTIDE SEQUENCE [LARGE SCALE GENOMIC DNA]</scope>
</reference>
<feature type="transmembrane region" description="Helical" evidence="7">
    <location>
        <begin position="65"/>
        <end position="83"/>
    </location>
</feature>
<keyword evidence="5 7" id="KW-0472">Membrane</keyword>
<dbReference type="Proteomes" id="UP000001514">
    <property type="component" value="Unassembled WGS sequence"/>
</dbReference>
<feature type="transmembrane region" description="Helical" evidence="7">
    <location>
        <begin position="328"/>
        <end position="348"/>
    </location>
</feature>
<proteinExistence type="inferred from homology"/>
<gene>
    <name evidence="8" type="ORF">SELMODRAFT_97239</name>
</gene>
<dbReference type="InParanoid" id="D8RMW1"/>
<sequence length="563" mass="61675">YTGDGSVDSSGRRSIRAKTGGWKACPFILGNEFCERLAYYGINTNLVVYLTTVLHQGNAAAAKSVTAWSGTCYLTTFIGAFLADSYWGRYWTIGILSIFYAIGMILLTLSASLPSLKPSVCPLDNTPCESATPGQMAFFYTALYLIAFGTGGIKPCVSSFGADQFDTGDPTERAHMTSFFNWFYFSINVGALIASSVIVYIQVNVGWGIGFAIPAVTMLVAICTFFFGTPLYRNQKPGGSSLTRIAQVIVAAIAKSRVQVPADERLLYEVPDKESAIQGSRKIEHTDELTCLDKAATQTAPDLENRPSPWRLCTVTQVEEVKIFVRMLPIWASTIVFFTVYSQMSTFFVEQGQRMDPKLGPKFNIPAASLTVFDTLTIIVCVPLYDWFLVPLVRKFTGHPQGFTQIQRMGIGLVLATASMLVAAVVEVKRLQLAAEFDLLDNVTDPVPMSILWQIPQYFLIGASEIFTAIGQLEFFYDQAPDAMRSLASALALSTTALGNYLSSFLVAVISATSSSGSSGWIPNNLNRGHLDYFFLVVAALSALNGLFFWACSRGYRYKKVTV</sequence>
<dbReference type="PROSITE" id="PS01022">
    <property type="entry name" value="PTR2_1"/>
    <property type="match status" value="1"/>
</dbReference>
<dbReference type="GO" id="GO:0006857">
    <property type="term" value="P:oligopeptide transport"/>
    <property type="evidence" value="ECO:0007669"/>
    <property type="project" value="InterPro"/>
</dbReference>
<feature type="transmembrane region" description="Helical" evidence="7">
    <location>
        <begin position="368"/>
        <end position="388"/>
    </location>
</feature>
<dbReference type="PANTHER" id="PTHR11654">
    <property type="entry name" value="OLIGOPEPTIDE TRANSPORTER-RELATED"/>
    <property type="match status" value="1"/>
</dbReference>
<evidence type="ECO:0000256" key="6">
    <source>
        <dbReference type="RuleBase" id="RU003755"/>
    </source>
</evidence>
<dbReference type="Gramene" id="EFJ26406">
    <property type="protein sequence ID" value="EFJ26406"/>
    <property type="gene ID" value="SELMODRAFT_97239"/>
</dbReference>
<evidence type="ECO:0000313" key="8">
    <source>
        <dbReference type="EMBL" id="EFJ26406.1"/>
    </source>
</evidence>
<dbReference type="Pfam" id="PF00854">
    <property type="entry name" value="PTR2"/>
    <property type="match status" value="1"/>
</dbReference>
<feature type="transmembrane region" description="Helical" evidence="7">
    <location>
        <begin position="489"/>
        <end position="513"/>
    </location>
</feature>
<name>D8RMW1_SELML</name>
<evidence type="ECO:0000256" key="7">
    <source>
        <dbReference type="SAM" id="Phobius"/>
    </source>
</evidence>
<dbReference type="InterPro" id="IPR036259">
    <property type="entry name" value="MFS_trans_sf"/>
</dbReference>
<dbReference type="PROSITE" id="PS01023">
    <property type="entry name" value="PTR2_2"/>
    <property type="match status" value="1"/>
</dbReference>
<dbReference type="EMBL" id="GL377584">
    <property type="protein sequence ID" value="EFJ26406.1"/>
    <property type="molecule type" value="Genomic_DNA"/>
</dbReference>
<comment type="subcellular location">
    <subcellularLocation>
        <location evidence="1 6">Membrane</location>
        <topology evidence="1 6">Multi-pass membrane protein</topology>
    </subcellularLocation>
</comment>
<dbReference type="GO" id="GO:0022857">
    <property type="term" value="F:transmembrane transporter activity"/>
    <property type="evidence" value="ECO:0000318"/>
    <property type="project" value="GO_Central"/>
</dbReference>
<evidence type="ECO:0000256" key="1">
    <source>
        <dbReference type="ARBA" id="ARBA00004141"/>
    </source>
</evidence>
<dbReference type="SUPFAM" id="SSF103473">
    <property type="entry name" value="MFS general substrate transporter"/>
    <property type="match status" value="1"/>
</dbReference>
<feature type="transmembrane region" description="Helical" evidence="7">
    <location>
        <begin position="89"/>
        <end position="109"/>
    </location>
</feature>
<comment type="similarity">
    <text evidence="2 6">Belongs to the major facilitator superfamily. Proton-dependent oligopeptide transporter (POT/PTR) (TC 2.A.17) family.</text>
</comment>
<dbReference type="InterPro" id="IPR000109">
    <property type="entry name" value="POT_fam"/>
</dbReference>
<evidence type="ECO:0000256" key="2">
    <source>
        <dbReference type="ARBA" id="ARBA00005982"/>
    </source>
</evidence>
<keyword evidence="4 7" id="KW-1133">Transmembrane helix</keyword>
<feature type="non-terminal residue" evidence="8">
    <location>
        <position position="1"/>
    </location>
</feature>
<feature type="transmembrane region" description="Helical" evidence="7">
    <location>
        <begin position="182"/>
        <end position="201"/>
    </location>
</feature>
<organism evidence="9">
    <name type="scientific">Selaginella moellendorffii</name>
    <name type="common">Spikemoss</name>
    <dbReference type="NCBI Taxonomy" id="88036"/>
    <lineage>
        <taxon>Eukaryota</taxon>
        <taxon>Viridiplantae</taxon>
        <taxon>Streptophyta</taxon>
        <taxon>Embryophyta</taxon>
        <taxon>Tracheophyta</taxon>
        <taxon>Lycopodiopsida</taxon>
        <taxon>Selaginellales</taxon>
        <taxon>Selaginellaceae</taxon>
        <taxon>Selaginella</taxon>
    </lineage>
</organism>
<dbReference type="GO" id="GO:0016020">
    <property type="term" value="C:membrane"/>
    <property type="evidence" value="ECO:0000318"/>
    <property type="project" value="GO_Central"/>
</dbReference>
<evidence type="ECO:0000313" key="9">
    <source>
        <dbReference type="Proteomes" id="UP000001514"/>
    </source>
</evidence>
<dbReference type="eggNOG" id="KOG1237">
    <property type="taxonomic scope" value="Eukaryota"/>
</dbReference>
<dbReference type="HOGENOM" id="CLU_009313_4_3_1"/>
<dbReference type="InterPro" id="IPR018456">
    <property type="entry name" value="PTR2_symporter_CS"/>
</dbReference>
<evidence type="ECO:0000256" key="4">
    <source>
        <dbReference type="ARBA" id="ARBA00022989"/>
    </source>
</evidence>
<dbReference type="GO" id="GO:0055085">
    <property type="term" value="P:transmembrane transport"/>
    <property type="evidence" value="ECO:0000318"/>
    <property type="project" value="GO_Central"/>
</dbReference>
<dbReference type="Gene3D" id="1.20.1250.20">
    <property type="entry name" value="MFS general substrate transporter like domains"/>
    <property type="match status" value="1"/>
</dbReference>
<keyword evidence="9" id="KW-1185">Reference proteome</keyword>
<feature type="transmembrane region" description="Helical" evidence="7">
    <location>
        <begin position="533"/>
        <end position="552"/>
    </location>
</feature>
<feature type="transmembrane region" description="Helical" evidence="7">
    <location>
        <begin position="409"/>
        <end position="426"/>
    </location>
</feature>
<feature type="transmembrane region" description="Helical" evidence="7">
    <location>
        <begin position="207"/>
        <end position="227"/>
    </location>
</feature>
<keyword evidence="6" id="KW-0813">Transport</keyword>
<dbReference type="OrthoDB" id="8904098at2759"/>
<evidence type="ECO:0000256" key="5">
    <source>
        <dbReference type="ARBA" id="ARBA00023136"/>
    </source>
</evidence>
<evidence type="ECO:0000256" key="3">
    <source>
        <dbReference type="ARBA" id="ARBA00022692"/>
    </source>
</evidence>
<accession>D8RMW1</accession>
<dbReference type="KEGG" id="smo:SELMODRAFT_97239"/>
<protein>
    <submittedName>
        <fullName evidence="8">Uncharacterized protein</fullName>
    </submittedName>
</protein>